<dbReference type="EMBL" id="JBHSKD010000007">
    <property type="protein sequence ID" value="MFC5176312.1"/>
    <property type="molecule type" value="Genomic_DNA"/>
</dbReference>
<dbReference type="Gene3D" id="3.90.1200.10">
    <property type="match status" value="1"/>
</dbReference>
<keyword evidence="3" id="KW-1185">Reference proteome</keyword>
<gene>
    <name evidence="2" type="ORF">ACFPGP_06500</name>
</gene>
<dbReference type="PANTHER" id="PTHR21310">
    <property type="entry name" value="AMINOGLYCOSIDE PHOSPHOTRANSFERASE-RELATED-RELATED"/>
    <property type="match status" value="1"/>
</dbReference>
<dbReference type="InterPro" id="IPR051678">
    <property type="entry name" value="AGP_Transferase"/>
</dbReference>
<dbReference type="InterPro" id="IPR002575">
    <property type="entry name" value="Aminoglycoside_PTrfase"/>
</dbReference>
<protein>
    <submittedName>
        <fullName evidence="2">Phosphotransferase family protein</fullName>
    </submittedName>
</protein>
<reference evidence="3" key="1">
    <citation type="journal article" date="2019" name="Int. J. Syst. Evol. Microbiol.">
        <title>The Global Catalogue of Microorganisms (GCM) 10K type strain sequencing project: providing services to taxonomists for standard genome sequencing and annotation.</title>
        <authorList>
            <consortium name="The Broad Institute Genomics Platform"/>
            <consortium name="The Broad Institute Genome Sequencing Center for Infectious Disease"/>
            <person name="Wu L."/>
            <person name="Ma J."/>
        </authorList>
    </citation>
    <scope>NUCLEOTIDE SEQUENCE [LARGE SCALE GENOMIC DNA]</scope>
    <source>
        <strain evidence="3">DFY41</strain>
    </source>
</reference>
<sequence>MGSGPDGEQLGSLESALGAPLSPFARGGESRTYRVGDTDELVTVPRGWPAAAAAPGEVERRAALLRRVGARVGLPVPEVVRTLPDVGLVVVRRLPGRPLLDVAPEVRTAGAPAVGAALGRLLSELHTWPPEEHADLVDVDDTPPGEWHREAAGLAARVAPVLDAPGRDDVHRFLDREPPAPARGLVFSHLDLGAEHVLVDDAADAGSLRITGVIDWDDAAVGDPAHDLALVLRDLGPAGLEAALAAYADRGGAADEVAARVPFLACCKVLEDLAFGHAAGRPSYVENARRAWAWTLGTT</sequence>
<dbReference type="InterPro" id="IPR011009">
    <property type="entry name" value="Kinase-like_dom_sf"/>
</dbReference>
<dbReference type="Proteomes" id="UP001596087">
    <property type="component" value="Unassembled WGS sequence"/>
</dbReference>
<accession>A0ABW0BH54</accession>
<evidence type="ECO:0000259" key="1">
    <source>
        <dbReference type="Pfam" id="PF01636"/>
    </source>
</evidence>
<proteinExistence type="predicted"/>
<dbReference type="RefSeq" id="WP_378588491.1">
    <property type="nucleotide sequence ID" value="NZ_JBHSKD010000007.1"/>
</dbReference>
<name>A0ABW0BH54_9ACTN</name>
<evidence type="ECO:0000313" key="2">
    <source>
        <dbReference type="EMBL" id="MFC5176312.1"/>
    </source>
</evidence>
<evidence type="ECO:0000313" key="3">
    <source>
        <dbReference type="Proteomes" id="UP001596087"/>
    </source>
</evidence>
<feature type="domain" description="Aminoglycoside phosphotransferase" evidence="1">
    <location>
        <begin position="21"/>
        <end position="254"/>
    </location>
</feature>
<comment type="caution">
    <text evidence="2">The sequence shown here is derived from an EMBL/GenBank/DDBJ whole genome shotgun (WGS) entry which is preliminary data.</text>
</comment>
<organism evidence="2 3">
    <name type="scientific">Nocardioides taihuensis</name>
    <dbReference type="NCBI Taxonomy" id="1835606"/>
    <lineage>
        <taxon>Bacteria</taxon>
        <taxon>Bacillati</taxon>
        <taxon>Actinomycetota</taxon>
        <taxon>Actinomycetes</taxon>
        <taxon>Propionibacteriales</taxon>
        <taxon>Nocardioidaceae</taxon>
        <taxon>Nocardioides</taxon>
    </lineage>
</organism>
<dbReference type="Pfam" id="PF01636">
    <property type="entry name" value="APH"/>
    <property type="match status" value="1"/>
</dbReference>
<dbReference type="SUPFAM" id="SSF56112">
    <property type="entry name" value="Protein kinase-like (PK-like)"/>
    <property type="match status" value="1"/>
</dbReference>